<organism evidence="3 4">
    <name type="scientific">Gigaspora rosea</name>
    <dbReference type="NCBI Taxonomy" id="44941"/>
    <lineage>
        <taxon>Eukaryota</taxon>
        <taxon>Fungi</taxon>
        <taxon>Fungi incertae sedis</taxon>
        <taxon>Mucoromycota</taxon>
        <taxon>Glomeromycotina</taxon>
        <taxon>Glomeromycetes</taxon>
        <taxon>Diversisporales</taxon>
        <taxon>Gigasporaceae</taxon>
        <taxon>Gigaspora</taxon>
    </lineage>
</organism>
<keyword evidence="4" id="KW-1185">Reference proteome</keyword>
<dbReference type="SMART" id="SM00368">
    <property type="entry name" value="LRR_RI"/>
    <property type="match status" value="4"/>
</dbReference>
<dbReference type="PANTHER" id="PTHR48043">
    <property type="entry name" value="EG:EG0003.4 PROTEIN-RELATED"/>
    <property type="match status" value="1"/>
</dbReference>
<accession>A0A397VWF5</accession>
<dbReference type="InterPro" id="IPR032675">
    <property type="entry name" value="LRR_dom_sf"/>
</dbReference>
<evidence type="ECO:0000313" key="4">
    <source>
        <dbReference type="Proteomes" id="UP000266673"/>
    </source>
</evidence>
<dbReference type="EMBL" id="QKWP01000117">
    <property type="protein sequence ID" value="RIB26925.1"/>
    <property type="molecule type" value="Genomic_DNA"/>
</dbReference>
<reference evidence="3 4" key="1">
    <citation type="submission" date="2018-06" db="EMBL/GenBank/DDBJ databases">
        <title>Comparative genomics reveals the genomic features of Rhizophagus irregularis, R. cerebriforme, R. diaphanum and Gigaspora rosea, and their symbiotic lifestyle signature.</title>
        <authorList>
            <person name="Morin E."/>
            <person name="San Clemente H."/>
            <person name="Chen E.C.H."/>
            <person name="De La Providencia I."/>
            <person name="Hainaut M."/>
            <person name="Kuo A."/>
            <person name="Kohler A."/>
            <person name="Murat C."/>
            <person name="Tang N."/>
            <person name="Roy S."/>
            <person name="Loubradou J."/>
            <person name="Henrissat B."/>
            <person name="Grigoriev I.V."/>
            <person name="Corradi N."/>
            <person name="Roux C."/>
            <person name="Martin F.M."/>
        </authorList>
    </citation>
    <scope>NUCLEOTIDE SEQUENCE [LARGE SCALE GENOMIC DNA]</scope>
    <source>
        <strain evidence="3 4">DAOM 194757</strain>
    </source>
</reference>
<dbReference type="PANTHER" id="PTHR48043:SF145">
    <property type="entry name" value="FI06409P-RELATED"/>
    <property type="match status" value="1"/>
</dbReference>
<gene>
    <name evidence="3" type="ORF">C2G38_2161974</name>
</gene>
<evidence type="ECO:0000256" key="1">
    <source>
        <dbReference type="ARBA" id="ARBA00022676"/>
    </source>
</evidence>
<dbReference type="InterPro" id="IPR050271">
    <property type="entry name" value="UDP-glycosyltransferase"/>
</dbReference>
<dbReference type="Gene3D" id="3.80.10.10">
    <property type="entry name" value="Ribonuclease Inhibitor"/>
    <property type="match status" value="3"/>
</dbReference>
<name>A0A397VWF5_9GLOM</name>
<protein>
    <submittedName>
        <fullName evidence="3">Glycosyltransferase Family 1 protein</fullName>
    </submittedName>
</protein>
<dbReference type="GO" id="GO:0008194">
    <property type="term" value="F:UDP-glycosyltransferase activity"/>
    <property type="evidence" value="ECO:0007669"/>
    <property type="project" value="InterPro"/>
</dbReference>
<proteinExistence type="predicted"/>
<dbReference type="Gene3D" id="3.40.50.2000">
    <property type="entry name" value="Glycogen Phosphorylase B"/>
    <property type="match status" value="2"/>
</dbReference>
<keyword evidence="2 3" id="KW-0808">Transferase</keyword>
<dbReference type="Pfam" id="PF00201">
    <property type="entry name" value="UDPGT"/>
    <property type="match status" value="1"/>
</dbReference>
<dbReference type="SUPFAM" id="SSF52047">
    <property type="entry name" value="RNI-like"/>
    <property type="match status" value="1"/>
</dbReference>
<evidence type="ECO:0000313" key="3">
    <source>
        <dbReference type="EMBL" id="RIB26925.1"/>
    </source>
</evidence>
<dbReference type="SUPFAM" id="SSF53756">
    <property type="entry name" value="UDP-Glycosyltransferase/glycogen phosphorylase"/>
    <property type="match status" value="1"/>
</dbReference>
<dbReference type="InterPro" id="IPR001611">
    <property type="entry name" value="Leu-rich_rpt"/>
</dbReference>
<dbReference type="InterPro" id="IPR002213">
    <property type="entry name" value="UDP_glucos_trans"/>
</dbReference>
<evidence type="ECO:0000256" key="2">
    <source>
        <dbReference type="ARBA" id="ARBA00022679"/>
    </source>
</evidence>
<dbReference type="OrthoDB" id="5835829at2759"/>
<sequence>MTGSHLPSMLEICKILMDRGYNVTLVAPGNYTAQSFSYNSIPQISFDPKEIGFGHEKIKNTLISDDHFKSFKVVHNITVTSYLPLYNIYKKIAKEINADLFFCDHSLNHPCYDLAWKLGKPAVGITSSLIDLNAQSSTEAINDINVERAKVGVDPHWNYGGRTSNILMSLDNFFGFEIPSAESPLYQEIDPILPDIYPSLTPALDSFLSSHPRTLYFSIGTVVVTTPQNIAIILNSFLELIDQDVIDGVIWATVKTDTSELLSLNNFNISMSVILNNSHPHIHITKYAPQFAILSHDNTKLFLSHGGMSSCHESMYNAKPMLILPIMGDQPGNAEKLNMAGIALSLSKNNLNVNDIVSKAKRLLDEKSADLIEVVLNTAKLEGIKEENGGFKIDNEILLRDWITPDSRMGYIRGKYLDVYGVAFTLSLVLSGGFVYFQCFCDQAYLTVDNIINETILVGVLYKNTTLSSLNIQNNNFGPKERNALADALCKNTTLTEFVSEGGGKALAGALCKNYTLTCLDLRYNNLDCRWLCKNNMLSFLNLGSNNLGLFGGKALADALCNNATLKDLNLSGNGWKDALCKNTALISLDLGSNNFGSIGGKILADALCRSTTLTTLNLSYNYFRSEGGKALADALHKIPRRLP</sequence>
<dbReference type="CDD" id="cd03784">
    <property type="entry name" value="GT1_Gtf-like"/>
    <property type="match status" value="1"/>
</dbReference>
<dbReference type="AlphaFoldDB" id="A0A397VWF5"/>
<keyword evidence="1" id="KW-0328">Glycosyltransferase</keyword>
<dbReference type="Pfam" id="PF13516">
    <property type="entry name" value="LRR_6"/>
    <property type="match status" value="4"/>
</dbReference>
<dbReference type="Proteomes" id="UP000266673">
    <property type="component" value="Unassembled WGS sequence"/>
</dbReference>
<comment type="caution">
    <text evidence="3">The sequence shown here is derived from an EMBL/GenBank/DDBJ whole genome shotgun (WGS) entry which is preliminary data.</text>
</comment>